<sequence>MGMRSTYHIRVMDIYRIIPTASSTPILGFCIKTMELYCTAHFRCPRLSVQAFVRTMMDLQGEPHKKYRSKQFSITYDLYLEIQRQVEARVNKALGRNDPSWSIRNVCPPCMYKVEGEPPLKFSMLSAMDGNDSLKRFDLDNRTAPSSMYISRAQVDKWAPKPGSKKCDPEDDAVGPCREHWKNIKQEATARAFGVFGETGVFCSFCRHGFNLTIADMYRTGEQSKYALATEEVLMDAHGANQGNGYDIACAHCVTLNNSELGPRARELNYTPLVDAFHGHTHNRLCQLKNLTSYVDGLGLDALGVCEQAFSKSNELAGSTRTMGTFHRQQAIGTFFRDTDNFDNYRSMTKYIHNMYKKSLEILRKTPAALELSMKTLGIEGLPFKEWLLEETRYLEELAKEPPQETLQMEYCQRLKYLWNCEALHAAITSVGFHATDPTARDGTNAIETCRRHAIENYEKAVAHVQNLEVRLGIDMRWTVDSPEFAETARMLAMRDYQRALDALEGLVVARLSELTSMNRAGMASSAGYNMRKHIGKALQTRSAAIKTALERYNTAARGLNLPREELNLGTLLRAPEEILRCNVEIRRIITHLRDEENFLRHHEERLCAEGKTLLAHQISLH</sequence>
<evidence type="ECO:0000313" key="1">
    <source>
        <dbReference type="EMBL" id="KZP28301.1"/>
    </source>
</evidence>
<dbReference type="OrthoDB" id="3035502at2759"/>
<protein>
    <recommendedName>
        <fullName evidence="3">CxC2-like cysteine cluster KDZ transposase-associated domain-containing protein</fullName>
    </recommendedName>
</protein>
<gene>
    <name evidence="1" type="ORF">FIBSPDRAFT_908692</name>
</gene>
<dbReference type="InterPro" id="IPR040521">
    <property type="entry name" value="KDZ"/>
</dbReference>
<dbReference type="EMBL" id="KV417504">
    <property type="protein sequence ID" value="KZP28301.1"/>
    <property type="molecule type" value="Genomic_DNA"/>
</dbReference>
<dbReference type="PANTHER" id="PTHR33096:SF1">
    <property type="entry name" value="CXC1-LIKE CYSTEINE CLUSTER ASSOCIATED WITH KDZ TRANSPOSASES DOMAIN-CONTAINING PROTEIN"/>
    <property type="match status" value="1"/>
</dbReference>
<organism evidence="1 2">
    <name type="scientific">Athelia psychrophila</name>
    <dbReference type="NCBI Taxonomy" id="1759441"/>
    <lineage>
        <taxon>Eukaryota</taxon>
        <taxon>Fungi</taxon>
        <taxon>Dikarya</taxon>
        <taxon>Basidiomycota</taxon>
        <taxon>Agaricomycotina</taxon>
        <taxon>Agaricomycetes</taxon>
        <taxon>Agaricomycetidae</taxon>
        <taxon>Atheliales</taxon>
        <taxon>Atheliaceae</taxon>
        <taxon>Athelia</taxon>
    </lineage>
</organism>
<evidence type="ECO:0000313" key="2">
    <source>
        <dbReference type="Proteomes" id="UP000076532"/>
    </source>
</evidence>
<reference evidence="1 2" key="1">
    <citation type="journal article" date="2016" name="Mol. Biol. Evol.">
        <title>Comparative Genomics of Early-Diverging Mushroom-Forming Fungi Provides Insights into the Origins of Lignocellulose Decay Capabilities.</title>
        <authorList>
            <person name="Nagy L.G."/>
            <person name="Riley R."/>
            <person name="Tritt A."/>
            <person name="Adam C."/>
            <person name="Daum C."/>
            <person name="Floudas D."/>
            <person name="Sun H."/>
            <person name="Yadav J.S."/>
            <person name="Pangilinan J."/>
            <person name="Larsson K.H."/>
            <person name="Matsuura K."/>
            <person name="Barry K."/>
            <person name="Labutti K."/>
            <person name="Kuo R."/>
            <person name="Ohm R.A."/>
            <person name="Bhattacharya S.S."/>
            <person name="Shirouzu T."/>
            <person name="Yoshinaga Y."/>
            <person name="Martin F.M."/>
            <person name="Grigoriev I.V."/>
            <person name="Hibbett D.S."/>
        </authorList>
    </citation>
    <scope>NUCLEOTIDE SEQUENCE [LARGE SCALE GENOMIC DNA]</scope>
    <source>
        <strain evidence="1 2">CBS 109695</strain>
    </source>
</reference>
<dbReference type="AlphaFoldDB" id="A0A166RIB0"/>
<evidence type="ECO:0008006" key="3">
    <source>
        <dbReference type="Google" id="ProtNLM"/>
    </source>
</evidence>
<name>A0A166RIB0_9AGAM</name>
<dbReference type="PANTHER" id="PTHR33096">
    <property type="entry name" value="CXC2 DOMAIN-CONTAINING PROTEIN"/>
    <property type="match status" value="1"/>
</dbReference>
<keyword evidence="2" id="KW-1185">Reference proteome</keyword>
<dbReference type="Proteomes" id="UP000076532">
    <property type="component" value="Unassembled WGS sequence"/>
</dbReference>
<dbReference type="Pfam" id="PF18758">
    <property type="entry name" value="KDZ"/>
    <property type="match status" value="1"/>
</dbReference>
<proteinExistence type="predicted"/>
<accession>A0A166RIB0</accession>
<dbReference type="STRING" id="436010.A0A166RIB0"/>